<feature type="binding site" evidence="8">
    <location>
        <position position="94"/>
    </location>
    <ligand>
        <name>S-adenosyl-L-methionine</name>
        <dbReference type="ChEBI" id="CHEBI:59789"/>
    </ligand>
</feature>
<evidence type="ECO:0000256" key="3">
    <source>
        <dbReference type="ARBA" id="ARBA00022603"/>
    </source>
</evidence>
<keyword evidence="1 8" id="KW-0963">Cytoplasm</keyword>
<comment type="similarity">
    <text evidence="8">Belongs to the class I-like SAM-binding methyltransferase superfamily. RNA methyltransferase RlmE family. TRM7 subfamily.</text>
</comment>
<evidence type="ECO:0000313" key="12">
    <source>
        <dbReference type="Proteomes" id="UP000324800"/>
    </source>
</evidence>
<protein>
    <recommendedName>
        <fullName evidence="8">Putative tRNA (cytidine(32)/guanosine(34)-2'-O)-methyltransferase</fullName>
        <ecNumber evidence="8">2.1.1.205</ecNumber>
    </recommendedName>
    <alternativeName>
        <fullName evidence="8">2'-O-ribose RNA methyltransferase TRM7 homolog</fullName>
    </alternativeName>
</protein>
<dbReference type="GO" id="GO:0005737">
    <property type="term" value="C:cytoplasm"/>
    <property type="evidence" value="ECO:0007669"/>
    <property type="project" value="UniProtKB-SubCell"/>
</dbReference>
<dbReference type="FunFam" id="3.40.50.150:FF:000220">
    <property type="entry name" value="CAMK protein kinase"/>
    <property type="match status" value="1"/>
</dbReference>
<feature type="compositionally biased region" description="Low complexity" evidence="9">
    <location>
        <begin position="272"/>
        <end position="314"/>
    </location>
</feature>
<dbReference type="AlphaFoldDB" id="A0A5J4WRG9"/>
<dbReference type="SUPFAM" id="SSF53335">
    <property type="entry name" value="S-adenosyl-L-methionine-dependent methyltransferases"/>
    <property type="match status" value="1"/>
</dbReference>
<evidence type="ECO:0000259" key="10">
    <source>
        <dbReference type="Pfam" id="PF01728"/>
    </source>
</evidence>
<evidence type="ECO:0000313" key="11">
    <source>
        <dbReference type="EMBL" id="KAA6397192.1"/>
    </source>
</evidence>
<accession>A0A5J4WRG9</accession>
<dbReference type="GO" id="GO:0002181">
    <property type="term" value="P:cytoplasmic translation"/>
    <property type="evidence" value="ECO:0007669"/>
    <property type="project" value="UniProtKB-UniRule"/>
</dbReference>
<dbReference type="GO" id="GO:0106340">
    <property type="term" value="F:tRNA (guanosine(34)-2'-O)-methyltransferase activity"/>
    <property type="evidence" value="ECO:0007669"/>
    <property type="project" value="UniProtKB-ARBA"/>
</dbReference>
<evidence type="ECO:0000256" key="7">
    <source>
        <dbReference type="ARBA" id="ARBA00048902"/>
    </source>
</evidence>
<evidence type="ECO:0000256" key="6">
    <source>
        <dbReference type="ARBA" id="ARBA00022694"/>
    </source>
</evidence>
<feature type="domain" description="Ribosomal RNA methyltransferase FtsJ" evidence="10">
    <location>
        <begin position="61"/>
        <end position="240"/>
    </location>
</feature>
<dbReference type="InterPro" id="IPR002877">
    <property type="entry name" value="RNA_MeTrfase_FtsJ_dom"/>
</dbReference>
<feature type="compositionally biased region" description="Pro residues" evidence="9">
    <location>
        <begin position="315"/>
        <end position="329"/>
    </location>
</feature>
<comment type="function">
    <text evidence="8">Methylates the 2'-O-ribose of nucleotides at positions 32 and 34 of the tRNA anticodon loop of substrate tRNAs.</text>
</comment>
<organism evidence="11 12">
    <name type="scientific">Streblomastix strix</name>
    <dbReference type="NCBI Taxonomy" id="222440"/>
    <lineage>
        <taxon>Eukaryota</taxon>
        <taxon>Metamonada</taxon>
        <taxon>Preaxostyla</taxon>
        <taxon>Oxymonadida</taxon>
        <taxon>Streblomastigidae</taxon>
        <taxon>Streblomastix</taxon>
    </lineage>
</organism>
<dbReference type="PANTHER" id="PTHR10920:SF12">
    <property type="entry name" value="TRNA (CYTIDINE(32)_GUANOSINE(34)-2'-O)-METHYLTRANSFERASE-RELATED"/>
    <property type="match status" value="1"/>
</dbReference>
<dbReference type="HAMAP" id="MF_03162">
    <property type="entry name" value="RNA_methyltr_E_TRM7"/>
    <property type="match status" value="1"/>
</dbReference>
<feature type="binding site" evidence="8">
    <location>
        <position position="96"/>
    </location>
    <ligand>
        <name>S-adenosyl-L-methionine</name>
        <dbReference type="ChEBI" id="CHEBI:59789"/>
    </ligand>
</feature>
<evidence type="ECO:0000256" key="4">
    <source>
        <dbReference type="ARBA" id="ARBA00022679"/>
    </source>
</evidence>
<dbReference type="OrthoDB" id="289250at2759"/>
<evidence type="ECO:0000256" key="1">
    <source>
        <dbReference type="ARBA" id="ARBA00022490"/>
    </source>
</evidence>
<reference evidence="11 12" key="1">
    <citation type="submission" date="2019-03" db="EMBL/GenBank/DDBJ databases">
        <title>Single cell metagenomics reveals metabolic interactions within the superorganism composed of flagellate Streblomastix strix and complex community of Bacteroidetes bacteria on its surface.</title>
        <authorList>
            <person name="Treitli S.C."/>
            <person name="Kolisko M."/>
            <person name="Husnik F."/>
            <person name="Keeling P."/>
            <person name="Hampl V."/>
        </authorList>
    </citation>
    <scope>NUCLEOTIDE SEQUENCE [LARGE SCALE GENOMIC DNA]</scope>
    <source>
        <strain evidence="11">ST1C</strain>
    </source>
</reference>
<feature type="active site" description="Proton acceptor" evidence="8">
    <location>
        <position position="197"/>
    </location>
</feature>
<dbReference type="Gene3D" id="3.40.50.150">
    <property type="entry name" value="Vaccinia Virus protein VP39"/>
    <property type="match status" value="1"/>
</dbReference>
<comment type="catalytic activity">
    <reaction evidence="7 8">
        <text>cytidine(32)/guanosine(34) in tRNA + 2 S-adenosyl-L-methionine = 2'-O-methylcytidine(32)/2'-O-methylguanosine(34) in tRNA + 2 S-adenosyl-L-homocysteine + 2 H(+)</text>
        <dbReference type="Rhea" id="RHEA:42396"/>
        <dbReference type="Rhea" id="RHEA-COMP:10246"/>
        <dbReference type="Rhea" id="RHEA-COMP:10247"/>
        <dbReference type="ChEBI" id="CHEBI:15378"/>
        <dbReference type="ChEBI" id="CHEBI:57856"/>
        <dbReference type="ChEBI" id="CHEBI:59789"/>
        <dbReference type="ChEBI" id="CHEBI:74269"/>
        <dbReference type="ChEBI" id="CHEBI:74445"/>
        <dbReference type="ChEBI" id="CHEBI:74495"/>
        <dbReference type="ChEBI" id="CHEBI:82748"/>
        <dbReference type="EC" id="2.1.1.205"/>
    </reaction>
</comment>
<evidence type="ECO:0000256" key="2">
    <source>
        <dbReference type="ARBA" id="ARBA00022552"/>
    </source>
</evidence>
<dbReference type="InterPro" id="IPR015507">
    <property type="entry name" value="rRNA-MeTfrase_E"/>
</dbReference>
<evidence type="ECO:0000256" key="5">
    <source>
        <dbReference type="ARBA" id="ARBA00022691"/>
    </source>
</evidence>
<gene>
    <name evidence="11" type="ORF">EZS28_007280</name>
</gene>
<dbReference type="InterPro" id="IPR028590">
    <property type="entry name" value="RNA_methyltr_E_TRM7"/>
</dbReference>
<dbReference type="EC" id="2.1.1.205" evidence="8"/>
<keyword evidence="3 8" id="KW-0489">Methyltransferase</keyword>
<evidence type="ECO:0000256" key="9">
    <source>
        <dbReference type="SAM" id="MobiDB-lite"/>
    </source>
</evidence>
<keyword evidence="4 8" id="KW-0808">Transferase</keyword>
<keyword evidence="2" id="KW-0698">rRNA processing</keyword>
<dbReference type="Pfam" id="PF01728">
    <property type="entry name" value="FtsJ"/>
    <property type="match status" value="1"/>
</dbReference>
<keyword evidence="6 8" id="KW-0819">tRNA processing</keyword>
<dbReference type="GO" id="GO:0002128">
    <property type="term" value="P:tRNA nucleoside ribose methylation"/>
    <property type="evidence" value="ECO:0007669"/>
    <property type="project" value="UniProtKB-UniRule"/>
</dbReference>
<name>A0A5J4WRG9_9EUKA</name>
<feature type="binding site" evidence="8">
    <location>
        <position position="157"/>
    </location>
    <ligand>
        <name>S-adenosyl-L-methionine</name>
        <dbReference type="ChEBI" id="CHEBI:59789"/>
    </ligand>
</feature>
<evidence type="ECO:0000256" key="8">
    <source>
        <dbReference type="HAMAP-Rule" id="MF_03162"/>
    </source>
</evidence>
<proteinExistence type="inferred from homology"/>
<dbReference type="EMBL" id="SNRW01001237">
    <property type="protein sequence ID" value="KAA6397192.1"/>
    <property type="molecule type" value="Genomic_DNA"/>
</dbReference>
<dbReference type="GO" id="GO:0006364">
    <property type="term" value="P:rRNA processing"/>
    <property type="evidence" value="ECO:0007669"/>
    <property type="project" value="UniProtKB-KW"/>
</dbReference>
<comment type="caution">
    <text evidence="11">The sequence shown here is derived from an EMBL/GenBank/DDBJ whole genome shotgun (WGS) entry which is preliminary data.</text>
</comment>
<feature type="compositionally biased region" description="Basic and acidic residues" evidence="9">
    <location>
        <begin position="260"/>
        <end position="270"/>
    </location>
</feature>
<comment type="subcellular location">
    <subcellularLocation>
        <location evidence="8">Cytoplasm</location>
    </subcellularLocation>
</comment>
<dbReference type="InterPro" id="IPR050082">
    <property type="entry name" value="RNA_methyltr_RlmE"/>
</dbReference>
<dbReference type="InterPro" id="IPR029063">
    <property type="entry name" value="SAM-dependent_MTases_sf"/>
</dbReference>
<keyword evidence="5 8" id="KW-0949">S-adenosyl-L-methionine</keyword>
<feature type="binding site" evidence="8">
    <location>
        <position position="132"/>
    </location>
    <ligand>
        <name>S-adenosyl-L-methionine</name>
        <dbReference type="ChEBI" id="CHEBI:59789"/>
    </ligand>
</feature>
<feature type="compositionally biased region" description="Low complexity" evidence="9">
    <location>
        <begin position="351"/>
        <end position="374"/>
    </location>
</feature>
<feature type="binding site" evidence="8">
    <location>
        <position position="116"/>
    </location>
    <ligand>
        <name>S-adenosyl-L-methionine</name>
        <dbReference type="ChEBI" id="CHEBI:59789"/>
    </ligand>
</feature>
<sequence length="448" mass="49956">MWMFLLLHEYVLMASVVLKMNQIIAIDLLLISIGLRKSNNMGRASKDKRDIFYRKSKQEGFRARSAFKLIQIDEQFGLFASGVKNVVDLCAAPGSWSQVCAQRLQNIPNFHIVAIDLNEMIPIPGVIMLKGDITSQKSFEDIISSCEGNPIDLVLSDGAPDVTGLHEMDEYLQGQLLLSALQLAVKLLRPQGKFVAKIFRGRDVSLLYNQMHVYFSVVHVAKPQSSRNSSIESFVVCEDFKNPIEHPLIINILLHNDDKQENKTKDDEKQNSSQSQSTITQPISISSQQSSSQQQQIPSQQQQIPSQQSITSTKPKPPLPLRPAPPPPIINQSRIIPSIPKVSAPPSRITQEQPSSTSSSQLQSDQSQSSSHLQMSQFLNSQPIPFTQFSQIKFNLENCLVPFVACGDLNGFDSDSSYPVDFLNGWNEPLLPLAPPINPPYKDALLKR</sequence>
<dbReference type="HAMAP" id="MF_01547">
    <property type="entry name" value="RNA_methyltr_E"/>
    <property type="match status" value="1"/>
</dbReference>
<feature type="region of interest" description="Disordered" evidence="9">
    <location>
        <begin position="260"/>
        <end position="374"/>
    </location>
</feature>
<dbReference type="Proteomes" id="UP000324800">
    <property type="component" value="Unassembled WGS sequence"/>
</dbReference>
<dbReference type="PANTHER" id="PTHR10920">
    <property type="entry name" value="RIBOSOMAL RNA METHYLTRANSFERASE"/>
    <property type="match status" value="1"/>
</dbReference>